<name>A0AAV4NY19_CAEEX</name>
<evidence type="ECO:0000313" key="2">
    <source>
        <dbReference type="Proteomes" id="UP001054945"/>
    </source>
</evidence>
<keyword evidence="2" id="KW-1185">Reference proteome</keyword>
<sequence length="172" mass="19942">ESCPKTGKPHLQEYMVFLKQAVSLSSQEDSTSCSYLADVKDEDSYFSVILCRIIPPRALYLPVLPYRCQGKLMFSYVVRAPKICNKLHARIVMRNDHLLAHGRLLVMPPKVARSSIGALPRLPLNLNQFDNRNFLNILYKAENLVRKQESLTFKNIWFFKTGSFSQQPRRFY</sequence>
<comment type="caution">
    <text evidence="1">The sequence shown here is derived from an EMBL/GenBank/DDBJ whole genome shotgun (WGS) entry which is preliminary data.</text>
</comment>
<dbReference type="Proteomes" id="UP001054945">
    <property type="component" value="Unassembled WGS sequence"/>
</dbReference>
<organism evidence="1 2">
    <name type="scientific">Caerostris extrusa</name>
    <name type="common">Bark spider</name>
    <name type="synonym">Caerostris bankana</name>
    <dbReference type="NCBI Taxonomy" id="172846"/>
    <lineage>
        <taxon>Eukaryota</taxon>
        <taxon>Metazoa</taxon>
        <taxon>Ecdysozoa</taxon>
        <taxon>Arthropoda</taxon>
        <taxon>Chelicerata</taxon>
        <taxon>Arachnida</taxon>
        <taxon>Araneae</taxon>
        <taxon>Araneomorphae</taxon>
        <taxon>Entelegynae</taxon>
        <taxon>Araneoidea</taxon>
        <taxon>Araneidae</taxon>
        <taxon>Caerostris</taxon>
    </lineage>
</organism>
<accession>A0AAV4NY19</accession>
<proteinExistence type="predicted"/>
<reference evidence="1 2" key="1">
    <citation type="submission" date="2021-06" db="EMBL/GenBank/DDBJ databases">
        <title>Caerostris extrusa draft genome.</title>
        <authorList>
            <person name="Kono N."/>
            <person name="Arakawa K."/>
        </authorList>
    </citation>
    <scope>NUCLEOTIDE SEQUENCE [LARGE SCALE GENOMIC DNA]</scope>
</reference>
<protein>
    <submittedName>
        <fullName evidence="1">Uncharacterized protein</fullName>
    </submittedName>
</protein>
<gene>
    <name evidence="1" type="ORF">CEXT_494541</name>
</gene>
<feature type="non-terminal residue" evidence="1">
    <location>
        <position position="1"/>
    </location>
</feature>
<evidence type="ECO:0000313" key="1">
    <source>
        <dbReference type="EMBL" id="GIX87957.1"/>
    </source>
</evidence>
<dbReference type="EMBL" id="BPLR01021278">
    <property type="protein sequence ID" value="GIX87957.1"/>
    <property type="molecule type" value="Genomic_DNA"/>
</dbReference>
<dbReference type="AlphaFoldDB" id="A0AAV4NY19"/>